<protein>
    <submittedName>
        <fullName evidence="1">Uncharacterized protein</fullName>
    </submittedName>
</protein>
<comment type="caution">
    <text evidence="1">The sequence shown here is derived from an EMBL/GenBank/DDBJ whole genome shotgun (WGS) entry which is preliminary data.</text>
</comment>
<name>A0A7Y5Z5U6_9PSED</name>
<dbReference type="Proteomes" id="UP000536720">
    <property type="component" value="Unassembled WGS sequence"/>
</dbReference>
<organism evidence="1 2">
    <name type="scientific">Pseudomonas corrugata</name>
    <dbReference type="NCBI Taxonomy" id="47879"/>
    <lineage>
        <taxon>Bacteria</taxon>
        <taxon>Pseudomonadati</taxon>
        <taxon>Pseudomonadota</taxon>
        <taxon>Gammaproteobacteria</taxon>
        <taxon>Pseudomonadales</taxon>
        <taxon>Pseudomonadaceae</taxon>
        <taxon>Pseudomonas</taxon>
    </lineage>
</organism>
<proteinExistence type="predicted"/>
<gene>
    <name evidence="1" type="ORF">HNO91_12115</name>
</gene>
<accession>A0A7Y5Z5U6</accession>
<reference evidence="1 2" key="1">
    <citation type="journal article" date="2020" name="Front. Plant Sci.">
        <title>Isolation of Rhizosphere Bacteria That Improve Quality and Water Stress Tolerance in Greenhouse Ornamentals.</title>
        <authorList>
            <person name="Nordstedt N.P."/>
            <person name="Jones M.L."/>
        </authorList>
    </citation>
    <scope>NUCLEOTIDE SEQUENCE [LARGE SCALE GENOMIC DNA]</scope>
    <source>
        <strain evidence="1 2">C7D2</strain>
    </source>
</reference>
<evidence type="ECO:0000313" key="1">
    <source>
        <dbReference type="EMBL" id="NUT87172.1"/>
    </source>
</evidence>
<dbReference type="AlphaFoldDB" id="A0A7Y5Z5U6"/>
<evidence type="ECO:0000313" key="2">
    <source>
        <dbReference type="Proteomes" id="UP000536720"/>
    </source>
</evidence>
<dbReference type="EMBL" id="JABFMR010000008">
    <property type="protein sequence ID" value="NUT87172.1"/>
    <property type="molecule type" value="Genomic_DNA"/>
</dbReference>
<sequence length="154" mass="15734">MYSVYSTQQAGKQAQLNANAQSDQAQADADTAASAAVVQADRIRRLARNQASEANAALAASGVEVGAGTAININEEIIGNAEEDAALTIFNGRNQQARLYNDADNYQLAGRQARSAANSQSIGTVLSSGSQLGMSWKASAAGRNGTVSSVGGNA</sequence>